<evidence type="ECO:0000259" key="3">
    <source>
        <dbReference type="SMART" id="SM00563"/>
    </source>
</evidence>
<dbReference type="PANTHER" id="PTHR10434:SF66">
    <property type="entry name" value="PHOSPHOLIPID_GLYCEROL ACYLTRANSFERASE DOMAIN-CONTAINING PROTEIN"/>
    <property type="match status" value="1"/>
</dbReference>
<reference evidence="4" key="1">
    <citation type="submission" date="2018-05" db="EMBL/GenBank/DDBJ databases">
        <authorList>
            <person name="Lanie J.A."/>
            <person name="Ng W.-L."/>
            <person name="Kazmierczak K.M."/>
            <person name="Andrzejewski T.M."/>
            <person name="Davidsen T.M."/>
            <person name="Wayne K.J."/>
            <person name="Tettelin H."/>
            <person name="Glass J.I."/>
            <person name="Rusch D."/>
            <person name="Podicherti R."/>
            <person name="Tsui H.-C.T."/>
            <person name="Winkler M.E."/>
        </authorList>
    </citation>
    <scope>NUCLEOTIDE SEQUENCE</scope>
</reference>
<gene>
    <name evidence="4" type="ORF">METZ01_LOCUS473382</name>
</gene>
<dbReference type="CDD" id="cd07989">
    <property type="entry name" value="LPLAT_AGPAT-like"/>
    <property type="match status" value="1"/>
</dbReference>
<dbReference type="SMART" id="SM00563">
    <property type="entry name" value="PlsC"/>
    <property type="match status" value="1"/>
</dbReference>
<evidence type="ECO:0000313" key="4">
    <source>
        <dbReference type="EMBL" id="SVE20528.1"/>
    </source>
</evidence>
<name>A0A383BMB4_9ZZZZ</name>
<dbReference type="AlphaFoldDB" id="A0A383BMB4"/>
<feature type="non-terminal residue" evidence="4">
    <location>
        <position position="117"/>
    </location>
</feature>
<proteinExistence type="predicted"/>
<feature type="domain" description="Phospholipid/glycerol acyltransferase" evidence="3">
    <location>
        <begin position="45"/>
        <end position="117"/>
    </location>
</feature>
<dbReference type="GO" id="GO:0006654">
    <property type="term" value="P:phosphatidic acid biosynthetic process"/>
    <property type="evidence" value="ECO:0007669"/>
    <property type="project" value="TreeGrafter"/>
</dbReference>
<dbReference type="GO" id="GO:0003841">
    <property type="term" value="F:1-acylglycerol-3-phosphate O-acyltransferase activity"/>
    <property type="evidence" value="ECO:0007669"/>
    <property type="project" value="TreeGrafter"/>
</dbReference>
<sequence length="117" mass="13340">MFGWLDRDKVFVCKISKIWAEWMILSTGIHYDVIGLDNLRINEQYIFMCNHESALDILLGVVAIPNKIIFLAKKELFKIPVFGWAMKAAGMIKIDRQNPAIARQSVDNAVDTLVDSK</sequence>
<keyword evidence="1" id="KW-0808">Transferase</keyword>
<protein>
    <recommendedName>
        <fullName evidence="3">Phospholipid/glycerol acyltransferase domain-containing protein</fullName>
    </recommendedName>
</protein>
<evidence type="ECO:0000256" key="2">
    <source>
        <dbReference type="ARBA" id="ARBA00023315"/>
    </source>
</evidence>
<dbReference type="SUPFAM" id="SSF69593">
    <property type="entry name" value="Glycerol-3-phosphate (1)-acyltransferase"/>
    <property type="match status" value="1"/>
</dbReference>
<accession>A0A383BMB4</accession>
<evidence type="ECO:0000256" key="1">
    <source>
        <dbReference type="ARBA" id="ARBA00022679"/>
    </source>
</evidence>
<keyword evidence="2" id="KW-0012">Acyltransferase</keyword>
<dbReference type="Pfam" id="PF01553">
    <property type="entry name" value="Acyltransferase"/>
    <property type="match status" value="1"/>
</dbReference>
<organism evidence="4">
    <name type="scientific">marine metagenome</name>
    <dbReference type="NCBI Taxonomy" id="408172"/>
    <lineage>
        <taxon>unclassified sequences</taxon>
        <taxon>metagenomes</taxon>
        <taxon>ecological metagenomes</taxon>
    </lineage>
</organism>
<dbReference type="InterPro" id="IPR002123">
    <property type="entry name" value="Plipid/glycerol_acylTrfase"/>
</dbReference>
<dbReference type="PANTHER" id="PTHR10434">
    <property type="entry name" value="1-ACYL-SN-GLYCEROL-3-PHOSPHATE ACYLTRANSFERASE"/>
    <property type="match status" value="1"/>
</dbReference>
<dbReference type="EMBL" id="UINC01201265">
    <property type="protein sequence ID" value="SVE20528.1"/>
    <property type="molecule type" value="Genomic_DNA"/>
</dbReference>